<evidence type="ECO:0000313" key="4">
    <source>
        <dbReference type="Proteomes" id="UP000306628"/>
    </source>
</evidence>
<feature type="compositionally biased region" description="Basic and acidic residues" evidence="2">
    <location>
        <begin position="145"/>
        <end position="188"/>
    </location>
</feature>
<evidence type="ECO:0000256" key="2">
    <source>
        <dbReference type="SAM" id="MobiDB-lite"/>
    </source>
</evidence>
<dbReference type="EMBL" id="VCKX01000026">
    <property type="protein sequence ID" value="TMR36211.1"/>
    <property type="molecule type" value="Genomic_DNA"/>
</dbReference>
<dbReference type="SUPFAM" id="SSF46785">
    <property type="entry name" value="Winged helix' DNA-binding domain"/>
    <property type="match status" value="1"/>
</dbReference>
<dbReference type="InterPro" id="IPR036388">
    <property type="entry name" value="WH-like_DNA-bd_sf"/>
</dbReference>
<dbReference type="Pfam" id="PF02082">
    <property type="entry name" value="Rrf2"/>
    <property type="match status" value="1"/>
</dbReference>
<dbReference type="Gene3D" id="1.10.10.10">
    <property type="entry name" value="Winged helix-like DNA-binding domain superfamily/Winged helix DNA-binding domain"/>
    <property type="match status" value="1"/>
</dbReference>
<organism evidence="3 4">
    <name type="scientific">Nonomuraea zeae</name>
    <dbReference type="NCBI Taxonomy" id="1642303"/>
    <lineage>
        <taxon>Bacteria</taxon>
        <taxon>Bacillati</taxon>
        <taxon>Actinomycetota</taxon>
        <taxon>Actinomycetes</taxon>
        <taxon>Streptosporangiales</taxon>
        <taxon>Streptosporangiaceae</taxon>
        <taxon>Nonomuraea</taxon>
    </lineage>
</organism>
<dbReference type="PROSITE" id="PS51197">
    <property type="entry name" value="HTH_RRF2_2"/>
    <property type="match status" value="1"/>
</dbReference>
<dbReference type="InterPro" id="IPR030489">
    <property type="entry name" value="TR_Rrf2-type_CS"/>
</dbReference>
<dbReference type="Proteomes" id="UP000306628">
    <property type="component" value="Unassembled WGS sequence"/>
</dbReference>
<evidence type="ECO:0000256" key="1">
    <source>
        <dbReference type="ARBA" id="ARBA00023125"/>
    </source>
</evidence>
<dbReference type="AlphaFoldDB" id="A0A5S4GUN2"/>
<keyword evidence="1" id="KW-0238">DNA-binding</keyword>
<sequence>MRISARTQYALGAMLALAEADGPVHAEWIADSQEIPRRFCDNILLQLRRAGLIHSQRGPEGGYWLARPAKEIALADVIRVTEGVEQAARPFPKAAAPLAAIWAQLRDHEDALLGEITLGDIVASTGPPASTEPASTEPPAANEPPAHDESPARADSPARGEPLIRPDPPGRAESRHVHRRSPDYRSTR</sequence>
<protein>
    <submittedName>
        <fullName evidence="3">Rrf2 family transcriptional regulator</fullName>
    </submittedName>
</protein>
<reference evidence="3 4" key="1">
    <citation type="submission" date="2019-05" db="EMBL/GenBank/DDBJ databases">
        <title>Draft genome sequence of Nonomuraea zeae DSM 100528.</title>
        <authorList>
            <person name="Saricaoglu S."/>
            <person name="Isik K."/>
        </authorList>
    </citation>
    <scope>NUCLEOTIDE SEQUENCE [LARGE SCALE GENOMIC DNA]</scope>
    <source>
        <strain evidence="3 4">DSM 100528</strain>
    </source>
</reference>
<dbReference type="GO" id="GO:0003700">
    <property type="term" value="F:DNA-binding transcription factor activity"/>
    <property type="evidence" value="ECO:0007669"/>
    <property type="project" value="TreeGrafter"/>
</dbReference>
<proteinExistence type="predicted"/>
<dbReference type="RefSeq" id="WP_138689626.1">
    <property type="nucleotide sequence ID" value="NZ_JBHSAZ010000026.1"/>
</dbReference>
<evidence type="ECO:0000313" key="3">
    <source>
        <dbReference type="EMBL" id="TMR36211.1"/>
    </source>
</evidence>
<keyword evidence="4" id="KW-1185">Reference proteome</keyword>
<dbReference type="InterPro" id="IPR036390">
    <property type="entry name" value="WH_DNA-bd_sf"/>
</dbReference>
<dbReference type="GO" id="GO:0003677">
    <property type="term" value="F:DNA binding"/>
    <property type="evidence" value="ECO:0007669"/>
    <property type="project" value="UniProtKB-KW"/>
</dbReference>
<comment type="caution">
    <text evidence="3">The sequence shown here is derived from an EMBL/GenBank/DDBJ whole genome shotgun (WGS) entry which is preliminary data.</text>
</comment>
<accession>A0A5S4GUN2</accession>
<dbReference type="PANTHER" id="PTHR33221:SF5">
    <property type="entry name" value="HTH-TYPE TRANSCRIPTIONAL REGULATOR ISCR"/>
    <property type="match status" value="1"/>
</dbReference>
<dbReference type="GO" id="GO:0005829">
    <property type="term" value="C:cytosol"/>
    <property type="evidence" value="ECO:0007669"/>
    <property type="project" value="TreeGrafter"/>
</dbReference>
<feature type="region of interest" description="Disordered" evidence="2">
    <location>
        <begin position="123"/>
        <end position="188"/>
    </location>
</feature>
<dbReference type="NCBIfam" id="TIGR00738">
    <property type="entry name" value="rrf2_super"/>
    <property type="match status" value="1"/>
</dbReference>
<dbReference type="PANTHER" id="PTHR33221">
    <property type="entry name" value="WINGED HELIX-TURN-HELIX TRANSCRIPTIONAL REGULATOR, RRF2 FAMILY"/>
    <property type="match status" value="1"/>
</dbReference>
<dbReference type="InterPro" id="IPR000944">
    <property type="entry name" value="Tscrpt_reg_Rrf2"/>
</dbReference>
<gene>
    <name evidence="3" type="ORF">ETD85_11420</name>
</gene>
<dbReference type="OrthoDB" id="9808360at2"/>
<dbReference type="PROSITE" id="PS01332">
    <property type="entry name" value="HTH_RRF2_1"/>
    <property type="match status" value="1"/>
</dbReference>
<name>A0A5S4GUN2_9ACTN</name>